<evidence type="ECO:0000259" key="2">
    <source>
        <dbReference type="Pfam" id="PF03448"/>
    </source>
</evidence>
<feature type="compositionally biased region" description="Low complexity" evidence="1">
    <location>
        <begin position="448"/>
        <end position="461"/>
    </location>
</feature>
<feature type="region of interest" description="Disordered" evidence="1">
    <location>
        <begin position="336"/>
        <end position="376"/>
    </location>
</feature>
<dbReference type="Proteomes" id="UP000076154">
    <property type="component" value="Unassembled WGS sequence"/>
</dbReference>
<evidence type="ECO:0000256" key="1">
    <source>
        <dbReference type="SAM" id="MobiDB-lite"/>
    </source>
</evidence>
<feature type="compositionally biased region" description="Low complexity" evidence="1">
    <location>
        <begin position="160"/>
        <end position="176"/>
    </location>
</feature>
<feature type="compositionally biased region" description="Basic and acidic residues" evidence="1">
    <location>
        <begin position="106"/>
        <end position="116"/>
    </location>
</feature>
<organism evidence="3 4">
    <name type="scientific">Hypsizygus marmoreus</name>
    <name type="common">White beech mushroom</name>
    <name type="synonym">Agaricus marmoreus</name>
    <dbReference type="NCBI Taxonomy" id="39966"/>
    <lineage>
        <taxon>Eukaryota</taxon>
        <taxon>Fungi</taxon>
        <taxon>Dikarya</taxon>
        <taxon>Basidiomycota</taxon>
        <taxon>Agaricomycotina</taxon>
        <taxon>Agaricomycetes</taxon>
        <taxon>Agaricomycetidae</taxon>
        <taxon>Agaricales</taxon>
        <taxon>Tricholomatineae</taxon>
        <taxon>Lyophyllaceae</taxon>
        <taxon>Hypsizygus</taxon>
    </lineage>
</organism>
<evidence type="ECO:0000313" key="3">
    <source>
        <dbReference type="EMBL" id="RDB22621.1"/>
    </source>
</evidence>
<accession>A0A369JK97</accession>
<feature type="compositionally biased region" description="Polar residues" evidence="1">
    <location>
        <begin position="367"/>
        <end position="376"/>
    </location>
</feature>
<sequence>MRQAHGLESRIWPFAETCLLIVVFSESESPLNNLSPSIQEPSLESSGITLPHTIHALHADASQADLLAESYTNETGPSSPSPSPYLDKDGGATFSQDSVQQAGYSERMRGNPHESHQSPPESTESAPYAHSLSTSSYDGLHASSLEENSDTYVPGGYLPHAHSAQNNNGASSSASKGKQRAQDSTNISDEDHLQVLAELSDEDRLQILANLSDEACLQVLANLSDEDRLQVLANLSTLSTTSVQRFEVEPPHEGQMSTMQSVFNFARNIAARSVGVGGLVSGKQITRHHYRSVTPRDASRARSTVGLSKSNSATNPLVEAPVGALRARRDATSITALPASVGSHHVSSRHNSSDFRKHQGPPVSEHVGSSGSQLASNVPLERGLVRSSAPSKSSTISQDHDVQTNAISHPSANLNLALTMQVSPGAEDHNLPVPVPDAGGLYPHDIMSGPSSNGPASPSIGTVSTDYRSRS</sequence>
<dbReference type="AlphaFoldDB" id="A0A369JK97"/>
<name>A0A369JK97_HYPMA</name>
<reference evidence="3" key="1">
    <citation type="submission" date="2018-04" db="EMBL/GenBank/DDBJ databases">
        <title>Whole genome sequencing of Hypsizygus marmoreus.</title>
        <authorList>
            <person name="Choi I.-G."/>
            <person name="Min B."/>
            <person name="Kim J.-G."/>
            <person name="Kim S."/>
            <person name="Oh Y.-L."/>
            <person name="Kong W.-S."/>
            <person name="Park H."/>
            <person name="Jeong J."/>
            <person name="Song E.-S."/>
        </authorList>
    </citation>
    <scope>NUCLEOTIDE SEQUENCE [LARGE SCALE GENOMIC DNA]</scope>
    <source>
        <strain evidence="3">51987-8</strain>
    </source>
</reference>
<gene>
    <name evidence="3" type="ORF">Hypma_010161</name>
</gene>
<dbReference type="EMBL" id="LUEZ02000049">
    <property type="protein sequence ID" value="RDB22621.1"/>
    <property type="molecule type" value="Genomic_DNA"/>
</dbReference>
<keyword evidence="4" id="KW-1185">Reference proteome</keyword>
<feature type="region of interest" description="Disordered" evidence="1">
    <location>
        <begin position="70"/>
        <end position="188"/>
    </location>
</feature>
<dbReference type="SUPFAM" id="SSF158791">
    <property type="entry name" value="MgtE N-terminal domain-like"/>
    <property type="match status" value="1"/>
</dbReference>
<dbReference type="InParanoid" id="A0A369JK97"/>
<feature type="compositionally biased region" description="Polar residues" evidence="1">
    <location>
        <begin position="301"/>
        <end position="315"/>
    </location>
</feature>
<proteinExistence type="predicted"/>
<feature type="region of interest" description="Disordered" evidence="1">
    <location>
        <begin position="425"/>
        <end position="471"/>
    </location>
</feature>
<feature type="compositionally biased region" description="Polar residues" evidence="1">
    <location>
        <begin position="117"/>
        <end position="137"/>
    </location>
</feature>
<feature type="domain" description="Magnesium transporter MgtE intracellular" evidence="2">
    <location>
        <begin position="178"/>
        <end position="236"/>
    </location>
</feature>
<dbReference type="InterPro" id="IPR006668">
    <property type="entry name" value="Mg_transptr_MgtE_intracell_dom"/>
</dbReference>
<feature type="compositionally biased region" description="Polar residues" evidence="1">
    <location>
        <begin position="93"/>
        <end position="103"/>
    </location>
</feature>
<feature type="compositionally biased region" description="Polar residues" evidence="1">
    <location>
        <begin position="462"/>
        <end position="471"/>
    </location>
</feature>
<feature type="region of interest" description="Disordered" evidence="1">
    <location>
        <begin position="288"/>
        <end position="321"/>
    </location>
</feature>
<protein>
    <recommendedName>
        <fullName evidence="2">Magnesium transporter MgtE intracellular domain-containing protein</fullName>
    </recommendedName>
</protein>
<dbReference type="Pfam" id="PF03448">
    <property type="entry name" value="MgtE_N"/>
    <property type="match status" value="1"/>
</dbReference>
<evidence type="ECO:0000313" key="4">
    <source>
        <dbReference type="Proteomes" id="UP000076154"/>
    </source>
</evidence>
<comment type="caution">
    <text evidence="3">The sequence shown here is derived from an EMBL/GenBank/DDBJ whole genome shotgun (WGS) entry which is preliminary data.</text>
</comment>